<dbReference type="CDD" id="cd01883">
    <property type="entry name" value="EF1_alpha"/>
    <property type="match status" value="1"/>
</dbReference>
<evidence type="ECO:0000256" key="1">
    <source>
        <dbReference type="ARBA" id="ARBA00004229"/>
    </source>
</evidence>
<dbReference type="CDD" id="cd04089">
    <property type="entry name" value="eRF3_II"/>
    <property type="match status" value="1"/>
</dbReference>
<comment type="caution">
    <text evidence="9">The sequence shown here is derived from an EMBL/GenBank/DDBJ whole genome shotgun (WGS) entry which is preliminary data.</text>
</comment>
<keyword evidence="4" id="KW-0963">Cytoplasm</keyword>
<name>A0A8J2S3Z0_9STRA</name>
<evidence type="ECO:0000256" key="6">
    <source>
        <dbReference type="ARBA" id="ARBA00023134"/>
    </source>
</evidence>
<dbReference type="SUPFAM" id="SSF50447">
    <property type="entry name" value="Translation proteins"/>
    <property type="match status" value="1"/>
</dbReference>
<keyword evidence="10" id="KW-1185">Reference proteome</keyword>
<dbReference type="Gene3D" id="3.40.50.300">
    <property type="entry name" value="P-loop containing nucleotide triphosphate hydrolases"/>
    <property type="match status" value="1"/>
</dbReference>
<dbReference type="InterPro" id="IPR031157">
    <property type="entry name" value="G_TR_CS"/>
</dbReference>
<dbReference type="OrthoDB" id="342024at2759"/>
<feature type="region of interest" description="Disordered" evidence="7">
    <location>
        <begin position="1"/>
        <end position="40"/>
    </location>
</feature>
<dbReference type="InterPro" id="IPR009000">
    <property type="entry name" value="Transl_B-barrel_sf"/>
</dbReference>
<dbReference type="Gene3D" id="2.40.30.10">
    <property type="entry name" value="Translation factors"/>
    <property type="match status" value="2"/>
</dbReference>
<evidence type="ECO:0000256" key="4">
    <source>
        <dbReference type="ARBA" id="ARBA00022490"/>
    </source>
</evidence>
<dbReference type="InterPro" id="IPR009001">
    <property type="entry name" value="Transl_elong_EF1A/Init_IF2_C"/>
</dbReference>
<dbReference type="GO" id="GO:0009507">
    <property type="term" value="C:chloroplast"/>
    <property type="evidence" value="ECO:0007669"/>
    <property type="project" value="UniProtKB-SubCell"/>
</dbReference>
<keyword evidence="6" id="KW-0342">GTP-binding</keyword>
<dbReference type="PRINTS" id="PR00315">
    <property type="entry name" value="ELONGATNFCT"/>
</dbReference>
<dbReference type="SUPFAM" id="SSF50465">
    <property type="entry name" value="EF-Tu/eEF-1alpha/eIF2-gamma C-terminal domain"/>
    <property type="match status" value="1"/>
</dbReference>
<dbReference type="GO" id="GO:0005525">
    <property type="term" value="F:GTP binding"/>
    <property type="evidence" value="ECO:0007669"/>
    <property type="project" value="UniProtKB-KW"/>
</dbReference>
<dbReference type="EMBL" id="CAKKNE010000001">
    <property type="protein sequence ID" value="CAH0364383.1"/>
    <property type="molecule type" value="Genomic_DNA"/>
</dbReference>
<sequence>MNPNAASFSFSAGASEWTPGGAAPPPPPPAAETKPVPEEKDKLWKTILKLANNDRTEAKRLLQNPHDLIANEAIWDHMDLVDLEKLEKAQQASPAPPPPAEEEKVVEEVVEVQEEDPREHLNVVFIGHVDAGKSTLSGNILYLTGYVDKRTIEKYEREAKQRNRESWFLAFIMDTNEEERAKGKTVEVGRAPFETEAKRYTILDAPGHKNYVPHMISGAAQADVGILVISARRGEFETGFERGGQTREHAMLCKTLGVRFLIVVINKMDDPTVKWQRERFDECVSKLKPFLKTCGYIIKKEVRFIPISGLTGANVLKEVDSKACKWWDACSKEGHPISSEKTLLEMLDKLQIEGRDANAPLRIPLLDRYHDRGCMTMGKVEAGRVRKGDKVIIMPTKTETTVEGIFVNDTVPIVSAKPGENVHIKLGNNVNIDDICKGFVLCKQPPCRAVLSFTAQLALVDLLEHKPIVTAGYECMLHAHTVESEVVVDKIIEQINIKLKPGQPKPRVLPYAKQGAVILCTMTVPQTICLEPFEDLQQLGRFTLRDEGKSIAIGKVVALE</sequence>
<dbReference type="Pfam" id="PF22594">
    <property type="entry name" value="GTP-eEF1A_C"/>
    <property type="match status" value="1"/>
</dbReference>
<comment type="similarity">
    <text evidence="3">Belongs to the TRAFAC class translation factor GTPase superfamily. Classic translation factor GTPase family. EF-Tu/EF-1A subfamily.</text>
</comment>
<dbReference type="InterPro" id="IPR000795">
    <property type="entry name" value="T_Tr_GTP-bd_dom"/>
</dbReference>
<dbReference type="CDD" id="cd03704">
    <property type="entry name" value="eRF3_C_III"/>
    <property type="match status" value="1"/>
</dbReference>
<evidence type="ECO:0000256" key="7">
    <source>
        <dbReference type="SAM" id="MobiDB-lite"/>
    </source>
</evidence>
<dbReference type="FunFam" id="2.40.30.10:FF:000020">
    <property type="entry name" value="Translation elongation factor EF-1"/>
    <property type="match status" value="1"/>
</dbReference>
<dbReference type="GO" id="GO:0003924">
    <property type="term" value="F:GTPase activity"/>
    <property type="evidence" value="ECO:0007669"/>
    <property type="project" value="InterPro"/>
</dbReference>
<dbReference type="InterPro" id="IPR004161">
    <property type="entry name" value="EFTu-like_2"/>
</dbReference>
<dbReference type="FunFam" id="3.40.50.300:FF:001202">
    <property type="entry name" value="Translation elongation factor EF-1 subunit alpha"/>
    <property type="match status" value="1"/>
</dbReference>
<evidence type="ECO:0000256" key="2">
    <source>
        <dbReference type="ARBA" id="ARBA00004496"/>
    </source>
</evidence>
<dbReference type="Pfam" id="PF00009">
    <property type="entry name" value="GTP_EFTU"/>
    <property type="match status" value="1"/>
</dbReference>
<evidence type="ECO:0000256" key="5">
    <source>
        <dbReference type="ARBA" id="ARBA00022741"/>
    </source>
</evidence>
<dbReference type="PROSITE" id="PS51722">
    <property type="entry name" value="G_TR_2"/>
    <property type="match status" value="1"/>
</dbReference>
<dbReference type="SUPFAM" id="SSF52540">
    <property type="entry name" value="P-loop containing nucleoside triphosphate hydrolases"/>
    <property type="match status" value="1"/>
</dbReference>
<evidence type="ECO:0000313" key="9">
    <source>
        <dbReference type="EMBL" id="CAH0364383.1"/>
    </source>
</evidence>
<proteinExistence type="inferred from homology"/>
<keyword evidence="5" id="KW-0547">Nucleotide-binding</keyword>
<dbReference type="Proteomes" id="UP000789595">
    <property type="component" value="Unassembled WGS sequence"/>
</dbReference>
<dbReference type="PROSITE" id="PS00301">
    <property type="entry name" value="G_TR_1"/>
    <property type="match status" value="1"/>
</dbReference>
<dbReference type="AlphaFoldDB" id="A0A8J2S3Z0"/>
<feature type="domain" description="Tr-type G" evidence="8">
    <location>
        <begin position="118"/>
        <end position="361"/>
    </location>
</feature>
<protein>
    <recommendedName>
        <fullName evidence="8">Tr-type G domain-containing protein</fullName>
    </recommendedName>
</protein>
<evidence type="ECO:0000259" key="8">
    <source>
        <dbReference type="PROSITE" id="PS51722"/>
    </source>
</evidence>
<organism evidence="9 10">
    <name type="scientific">Pelagomonas calceolata</name>
    <dbReference type="NCBI Taxonomy" id="35677"/>
    <lineage>
        <taxon>Eukaryota</taxon>
        <taxon>Sar</taxon>
        <taxon>Stramenopiles</taxon>
        <taxon>Ochrophyta</taxon>
        <taxon>Pelagophyceae</taxon>
        <taxon>Pelagomonadales</taxon>
        <taxon>Pelagomonadaceae</taxon>
        <taxon>Pelagomonas</taxon>
    </lineage>
</organism>
<dbReference type="PANTHER" id="PTHR23115">
    <property type="entry name" value="TRANSLATION FACTOR"/>
    <property type="match status" value="1"/>
</dbReference>
<feature type="compositionally biased region" description="Low complexity" evidence="7">
    <location>
        <begin position="1"/>
        <end position="21"/>
    </location>
</feature>
<gene>
    <name evidence="9" type="ORF">PECAL_1P07420</name>
</gene>
<comment type="subcellular location">
    <subcellularLocation>
        <location evidence="2">Cytoplasm</location>
    </subcellularLocation>
    <subcellularLocation>
        <location evidence="1">Plastid</location>
        <location evidence="1">Chloroplast</location>
    </subcellularLocation>
</comment>
<reference evidence="9" key="1">
    <citation type="submission" date="2021-11" db="EMBL/GenBank/DDBJ databases">
        <authorList>
            <consortium name="Genoscope - CEA"/>
            <person name="William W."/>
        </authorList>
    </citation>
    <scope>NUCLEOTIDE SEQUENCE</scope>
</reference>
<evidence type="ECO:0000256" key="3">
    <source>
        <dbReference type="ARBA" id="ARBA00007249"/>
    </source>
</evidence>
<dbReference type="Pfam" id="PF03144">
    <property type="entry name" value="GTP_EFTU_D2"/>
    <property type="match status" value="1"/>
</dbReference>
<dbReference type="InterPro" id="IPR027417">
    <property type="entry name" value="P-loop_NTPase"/>
</dbReference>
<dbReference type="InterPro" id="IPR050100">
    <property type="entry name" value="TRAFAC_GTPase_members"/>
</dbReference>
<dbReference type="InterPro" id="IPR054696">
    <property type="entry name" value="GTP-eEF1A_C"/>
</dbReference>
<accession>A0A8J2S3Z0</accession>
<evidence type="ECO:0000313" key="10">
    <source>
        <dbReference type="Proteomes" id="UP000789595"/>
    </source>
</evidence>